<sequence length="155" mass="17178">MSLHQECQMLRNVPMFAGLDGSKLKLLSFASDRVSFMPGEEFIHQGERGEDAFLILDGTAEVVVETNQGEVAMSEMGRNHLVGIIAVLHNGLRTATVRAKTDVVCLKLPKDVFFHLIRDLPDFALAVMRELADTVDRTTIQLRDAVSAAERLKVN</sequence>
<name>A0ABW5DQ35_9PROT</name>
<dbReference type="InterPro" id="IPR018490">
    <property type="entry name" value="cNMP-bd_dom_sf"/>
</dbReference>
<dbReference type="InterPro" id="IPR014710">
    <property type="entry name" value="RmlC-like_jellyroll"/>
</dbReference>
<organism evidence="2 3">
    <name type="scientific">Lacibacterium aquatile</name>
    <dbReference type="NCBI Taxonomy" id="1168082"/>
    <lineage>
        <taxon>Bacteria</taxon>
        <taxon>Pseudomonadati</taxon>
        <taxon>Pseudomonadota</taxon>
        <taxon>Alphaproteobacteria</taxon>
        <taxon>Rhodospirillales</taxon>
        <taxon>Rhodospirillaceae</taxon>
    </lineage>
</organism>
<comment type="caution">
    <text evidence="2">The sequence shown here is derived from an EMBL/GenBank/DDBJ whole genome shotgun (WGS) entry which is preliminary data.</text>
</comment>
<dbReference type="InterPro" id="IPR000595">
    <property type="entry name" value="cNMP-bd_dom"/>
</dbReference>
<accession>A0ABW5DQ35</accession>
<evidence type="ECO:0000259" key="1">
    <source>
        <dbReference type="PROSITE" id="PS50042"/>
    </source>
</evidence>
<evidence type="ECO:0000313" key="3">
    <source>
        <dbReference type="Proteomes" id="UP001597295"/>
    </source>
</evidence>
<dbReference type="Pfam" id="PF00027">
    <property type="entry name" value="cNMP_binding"/>
    <property type="match status" value="1"/>
</dbReference>
<gene>
    <name evidence="2" type="ORF">ACFSM5_09635</name>
</gene>
<dbReference type="Proteomes" id="UP001597295">
    <property type="component" value="Unassembled WGS sequence"/>
</dbReference>
<keyword evidence="3" id="KW-1185">Reference proteome</keyword>
<protein>
    <submittedName>
        <fullName evidence="2">Cyclic nucleotide-binding domain-containing protein</fullName>
    </submittedName>
</protein>
<dbReference type="RefSeq" id="WP_379876120.1">
    <property type="nucleotide sequence ID" value="NZ_JBHUIP010000009.1"/>
</dbReference>
<reference evidence="3" key="1">
    <citation type="journal article" date="2019" name="Int. J. Syst. Evol. Microbiol.">
        <title>The Global Catalogue of Microorganisms (GCM) 10K type strain sequencing project: providing services to taxonomists for standard genome sequencing and annotation.</title>
        <authorList>
            <consortium name="The Broad Institute Genomics Platform"/>
            <consortium name="The Broad Institute Genome Sequencing Center for Infectious Disease"/>
            <person name="Wu L."/>
            <person name="Ma J."/>
        </authorList>
    </citation>
    <scope>NUCLEOTIDE SEQUENCE [LARGE SCALE GENOMIC DNA]</scope>
    <source>
        <strain evidence="3">CGMCC 1.19062</strain>
    </source>
</reference>
<dbReference type="SMART" id="SM00100">
    <property type="entry name" value="cNMP"/>
    <property type="match status" value="1"/>
</dbReference>
<dbReference type="EMBL" id="JBHUIP010000009">
    <property type="protein sequence ID" value="MFD2263147.1"/>
    <property type="molecule type" value="Genomic_DNA"/>
</dbReference>
<dbReference type="SUPFAM" id="SSF51206">
    <property type="entry name" value="cAMP-binding domain-like"/>
    <property type="match status" value="1"/>
</dbReference>
<dbReference type="PANTHER" id="PTHR11635:SF152">
    <property type="entry name" value="CAMP-DEPENDENT PROTEIN KINASE TYPE I REGULATORY SUBUNIT-RELATED"/>
    <property type="match status" value="1"/>
</dbReference>
<evidence type="ECO:0000313" key="2">
    <source>
        <dbReference type="EMBL" id="MFD2263147.1"/>
    </source>
</evidence>
<dbReference type="PANTHER" id="PTHR11635">
    <property type="entry name" value="CAMP-DEPENDENT PROTEIN KINASE REGULATORY CHAIN"/>
    <property type="match status" value="1"/>
</dbReference>
<dbReference type="Gene3D" id="2.60.120.10">
    <property type="entry name" value="Jelly Rolls"/>
    <property type="match status" value="1"/>
</dbReference>
<dbReference type="PROSITE" id="PS50042">
    <property type="entry name" value="CNMP_BINDING_3"/>
    <property type="match status" value="1"/>
</dbReference>
<feature type="domain" description="Cyclic nucleotide-binding" evidence="1">
    <location>
        <begin position="15"/>
        <end position="134"/>
    </location>
</feature>
<dbReference type="InterPro" id="IPR050503">
    <property type="entry name" value="cAMP-dep_PK_reg_su-like"/>
</dbReference>
<dbReference type="CDD" id="cd00038">
    <property type="entry name" value="CAP_ED"/>
    <property type="match status" value="1"/>
</dbReference>
<proteinExistence type="predicted"/>